<proteinExistence type="predicted"/>
<accession>A0AAJ0M9T3</accession>
<comment type="caution">
    <text evidence="2">The sequence shown here is derived from an EMBL/GenBank/DDBJ whole genome shotgun (WGS) entry which is preliminary data.</text>
</comment>
<feature type="region of interest" description="Disordered" evidence="1">
    <location>
        <begin position="90"/>
        <end position="170"/>
    </location>
</feature>
<reference evidence="2" key="2">
    <citation type="submission" date="2023-06" db="EMBL/GenBank/DDBJ databases">
        <authorList>
            <consortium name="Lawrence Berkeley National Laboratory"/>
            <person name="Haridas S."/>
            <person name="Hensen N."/>
            <person name="Bonometti L."/>
            <person name="Westerberg I."/>
            <person name="Brannstrom I.O."/>
            <person name="Guillou S."/>
            <person name="Cros-Aarteil S."/>
            <person name="Calhoun S."/>
            <person name="Kuo A."/>
            <person name="Mondo S."/>
            <person name="Pangilinan J."/>
            <person name="Riley R."/>
            <person name="Labutti K."/>
            <person name="Andreopoulos B."/>
            <person name="Lipzen A."/>
            <person name="Chen C."/>
            <person name="Yanf M."/>
            <person name="Daum C."/>
            <person name="Ng V."/>
            <person name="Clum A."/>
            <person name="Steindorff A."/>
            <person name="Ohm R."/>
            <person name="Martin F."/>
            <person name="Silar P."/>
            <person name="Natvig D."/>
            <person name="Lalanne C."/>
            <person name="Gautier V."/>
            <person name="Ament-Velasquez S.L."/>
            <person name="Kruys A."/>
            <person name="Hutchinson M.I."/>
            <person name="Powell A.J."/>
            <person name="Barry K."/>
            <person name="Miller A.N."/>
            <person name="Grigoriev I.V."/>
            <person name="Debuchy R."/>
            <person name="Gladieux P."/>
            <person name="Thoren M.H."/>
            <person name="Johannesson H."/>
        </authorList>
    </citation>
    <scope>NUCLEOTIDE SEQUENCE</scope>
    <source>
        <strain evidence="2">CBS 955.72</strain>
    </source>
</reference>
<evidence type="ECO:0000313" key="3">
    <source>
        <dbReference type="Proteomes" id="UP001275084"/>
    </source>
</evidence>
<protein>
    <submittedName>
        <fullName evidence="2">Uncharacterized protein</fullName>
    </submittedName>
</protein>
<evidence type="ECO:0000256" key="1">
    <source>
        <dbReference type="SAM" id="MobiDB-lite"/>
    </source>
</evidence>
<gene>
    <name evidence="2" type="ORF">B0T25DRAFT_556719</name>
</gene>
<dbReference type="AlphaFoldDB" id="A0AAJ0M9T3"/>
<sequence length="170" mass="19050">MRIEAREMRDVVGRMGRDLAFVMGAMRGGSEAARKRKPSATQLEVKRLSRRIDEVDEGVDVLMRDRYGKTEDHDGYKAFLKREDVKSPFGDGLASAPGFSHPPSSFSKASEGTKWMPPYVVSADRSEADSSDESDQVEEMSAEKDDEQKTREEWIKKMGEEANGLGRGRT</sequence>
<feature type="compositionally biased region" description="Basic and acidic residues" evidence="1">
    <location>
        <begin position="141"/>
        <end position="160"/>
    </location>
</feature>
<keyword evidence="3" id="KW-1185">Reference proteome</keyword>
<dbReference type="EMBL" id="JAUIQD010000007">
    <property type="protein sequence ID" value="KAK3344326.1"/>
    <property type="molecule type" value="Genomic_DNA"/>
</dbReference>
<organism evidence="2 3">
    <name type="scientific">Lasiosphaeria hispida</name>
    <dbReference type="NCBI Taxonomy" id="260671"/>
    <lineage>
        <taxon>Eukaryota</taxon>
        <taxon>Fungi</taxon>
        <taxon>Dikarya</taxon>
        <taxon>Ascomycota</taxon>
        <taxon>Pezizomycotina</taxon>
        <taxon>Sordariomycetes</taxon>
        <taxon>Sordariomycetidae</taxon>
        <taxon>Sordariales</taxon>
        <taxon>Lasiosphaeriaceae</taxon>
        <taxon>Lasiosphaeria</taxon>
    </lineage>
</organism>
<name>A0AAJ0M9T3_9PEZI</name>
<dbReference type="Proteomes" id="UP001275084">
    <property type="component" value="Unassembled WGS sequence"/>
</dbReference>
<evidence type="ECO:0000313" key="2">
    <source>
        <dbReference type="EMBL" id="KAK3344326.1"/>
    </source>
</evidence>
<reference evidence="2" key="1">
    <citation type="journal article" date="2023" name="Mol. Phylogenet. Evol.">
        <title>Genome-scale phylogeny and comparative genomics of the fungal order Sordariales.</title>
        <authorList>
            <person name="Hensen N."/>
            <person name="Bonometti L."/>
            <person name="Westerberg I."/>
            <person name="Brannstrom I.O."/>
            <person name="Guillou S."/>
            <person name="Cros-Aarteil S."/>
            <person name="Calhoun S."/>
            <person name="Haridas S."/>
            <person name="Kuo A."/>
            <person name="Mondo S."/>
            <person name="Pangilinan J."/>
            <person name="Riley R."/>
            <person name="LaButti K."/>
            <person name="Andreopoulos B."/>
            <person name="Lipzen A."/>
            <person name="Chen C."/>
            <person name="Yan M."/>
            <person name="Daum C."/>
            <person name="Ng V."/>
            <person name="Clum A."/>
            <person name="Steindorff A."/>
            <person name="Ohm R.A."/>
            <person name="Martin F."/>
            <person name="Silar P."/>
            <person name="Natvig D.O."/>
            <person name="Lalanne C."/>
            <person name="Gautier V."/>
            <person name="Ament-Velasquez S.L."/>
            <person name="Kruys A."/>
            <person name="Hutchinson M.I."/>
            <person name="Powell A.J."/>
            <person name="Barry K."/>
            <person name="Miller A.N."/>
            <person name="Grigoriev I.V."/>
            <person name="Debuchy R."/>
            <person name="Gladieux P."/>
            <person name="Hiltunen Thoren M."/>
            <person name="Johannesson H."/>
        </authorList>
    </citation>
    <scope>NUCLEOTIDE SEQUENCE</scope>
    <source>
        <strain evidence="2">CBS 955.72</strain>
    </source>
</reference>
<feature type="compositionally biased region" description="Acidic residues" evidence="1">
    <location>
        <begin position="129"/>
        <end position="140"/>
    </location>
</feature>